<feature type="region of interest" description="Disordered" evidence="2">
    <location>
        <begin position="234"/>
        <end position="256"/>
    </location>
</feature>
<proteinExistence type="predicted"/>
<sequence>MSKKRCALVTWSNEVYDYEKHVITDEAVGGIDVRKGRWIHCKWCNTTLKTTLFSLVSWKTHKKRKTHLIHEQKAVDGGLQPQIISCSSQSSARSSVQDTPKMELGSQVSQDHESLVFVRRDLYKNKQDQARHERDVNNVINAMTSLITDQQSDLNSLQDKVHDMEDKIQELKKDLEIFRRKKNQQTNMRAPQKKKTATTSFTAQYIPESRDFGRQTQGGHNNTAWYKIYGKSSSNDKTMKRSTSDMDSFEKRFRLT</sequence>
<organism evidence="3 4">
    <name type="scientific">Peronospora destructor</name>
    <dbReference type="NCBI Taxonomy" id="86335"/>
    <lineage>
        <taxon>Eukaryota</taxon>
        <taxon>Sar</taxon>
        <taxon>Stramenopiles</taxon>
        <taxon>Oomycota</taxon>
        <taxon>Peronosporomycetes</taxon>
        <taxon>Peronosporales</taxon>
        <taxon>Peronosporaceae</taxon>
        <taxon>Peronospora</taxon>
    </lineage>
</organism>
<gene>
    <name evidence="3" type="ORF">PDE001_LOCUS3943</name>
</gene>
<evidence type="ECO:0000256" key="1">
    <source>
        <dbReference type="SAM" id="Coils"/>
    </source>
</evidence>
<evidence type="ECO:0000313" key="3">
    <source>
        <dbReference type="EMBL" id="CAI5728065.1"/>
    </source>
</evidence>
<dbReference type="SUPFAM" id="SSF161270">
    <property type="entry name" value="PspA lactotransferrin-binding region"/>
    <property type="match status" value="1"/>
</dbReference>
<dbReference type="Proteomes" id="UP001162029">
    <property type="component" value="Unassembled WGS sequence"/>
</dbReference>
<accession>A0AAV0TY39</accession>
<protein>
    <submittedName>
        <fullName evidence="3">Uncharacterized protein</fullName>
    </submittedName>
</protein>
<feature type="coiled-coil region" evidence="1">
    <location>
        <begin position="147"/>
        <end position="188"/>
    </location>
</feature>
<feature type="compositionally biased region" description="Basic and acidic residues" evidence="2">
    <location>
        <begin position="237"/>
        <end position="256"/>
    </location>
</feature>
<keyword evidence="1" id="KW-0175">Coiled coil</keyword>
<dbReference type="EMBL" id="CANTFM010000690">
    <property type="protein sequence ID" value="CAI5728065.1"/>
    <property type="molecule type" value="Genomic_DNA"/>
</dbReference>
<evidence type="ECO:0000313" key="4">
    <source>
        <dbReference type="Proteomes" id="UP001162029"/>
    </source>
</evidence>
<evidence type="ECO:0000256" key="2">
    <source>
        <dbReference type="SAM" id="MobiDB-lite"/>
    </source>
</evidence>
<keyword evidence="4" id="KW-1185">Reference proteome</keyword>
<name>A0AAV0TY39_9STRA</name>
<dbReference type="AlphaFoldDB" id="A0AAV0TY39"/>
<reference evidence="3" key="1">
    <citation type="submission" date="2022-12" db="EMBL/GenBank/DDBJ databases">
        <authorList>
            <person name="Webb A."/>
        </authorList>
    </citation>
    <scope>NUCLEOTIDE SEQUENCE</scope>
    <source>
        <strain evidence="3">Pd1</strain>
    </source>
</reference>
<comment type="caution">
    <text evidence="3">The sequence shown here is derived from an EMBL/GenBank/DDBJ whole genome shotgun (WGS) entry which is preliminary data.</text>
</comment>